<feature type="domain" description="S5 DRBM" evidence="8">
    <location>
        <begin position="390"/>
        <end position="453"/>
    </location>
</feature>
<evidence type="ECO:0000256" key="6">
    <source>
        <dbReference type="RuleBase" id="RU003823"/>
    </source>
</evidence>
<dbReference type="InterPro" id="IPR005324">
    <property type="entry name" value="Ribosomal_uS5_C"/>
</dbReference>
<dbReference type="SUPFAM" id="SSF54768">
    <property type="entry name" value="dsRNA-binding domain-like"/>
    <property type="match status" value="1"/>
</dbReference>
<dbReference type="Pfam" id="PF00333">
    <property type="entry name" value="Ribosomal_S5"/>
    <property type="match status" value="1"/>
</dbReference>
<name>A0ABD3QTU1_9STRA</name>
<comment type="subcellular location">
    <subcellularLocation>
        <location evidence="1">Plastid</location>
        <location evidence="1">Chloroplast</location>
    </subcellularLocation>
</comment>
<evidence type="ECO:0000256" key="5">
    <source>
        <dbReference type="PROSITE-ProRule" id="PRU00268"/>
    </source>
</evidence>
<keyword evidence="3 5" id="KW-0689">Ribosomal protein</keyword>
<sequence>MTILQSLTLLRTPLTTTTPTRTLTRTLSFRPRRTPPPSVSGVLLSPRGSPTASLQHTAPPPNTALAGGVSPDWKSPHHTDYYGKVDDSTLNHGHLLHGDPNMPIGRFTSGESKVRLGTDRLGRDVAKELDDYRFGKRDLVGGLLEDDNFDDEYEDEDELTREFGSSAAEAIRLHLYEQRMKLANGKIQSPLNELESQFRTIDRVTAASGSTQDLALMRRSKTESRDFYRLGSIPPLQSDGGSRNNGVEEEIGKARKYDAASQFSKNATVPYPYGKPLPSPTYHPDYPTGSGVGDNPNDPEEEPWFQELNKLIYEEEYNELGLGELEDNYHPVQVQQEEMDAYMKEKDRVKKYNLLDREDRSVMDREEKEDEILEMIKRGDDPNQEAFGPWGECTIKVDRVQKVERGGTTVRYRALVIGGNGNGAAGFGIGKALSPNEAIIKAGKHCKRNVFYVNRYLNTGLCYDLAGRHNSCRVALRAVRPDYGLHGHPLICEILQYAGITDCTSKSHGNRNPYNVVYATFKALMTHESLEDIAMKRGKKLLNLQRARRLGL</sequence>
<dbReference type="GO" id="GO:0009507">
    <property type="term" value="C:chloroplast"/>
    <property type="evidence" value="ECO:0007669"/>
    <property type="project" value="UniProtKB-SubCell"/>
</dbReference>
<evidence type="ECO:0000256" key="4">
    <source>
        <dbReference type="ARBA" id="ARBA00023274"/>
    </source>
</evidence>
<dbReference type="GO" id="GO:0003735">
    <property type="term" value="F:structural constituent of ribosome"/>
    <property type="evidence" value="ECO:0007669"/>
    <property type="project" value="UniProtKB-UniRule"/>
</dbReference>
<dbReference type="PROSITE" id="PS50881">
    <property type="entry name" value="S5_DSRBD"/>
    <property type="match status" value="1"/>
</dbReference>
<evidence type="ECO:0000313" key="9">
    <source>
        <dbReference type="EMBL" id="KAL3803603.1"/>
    </source>
</evidence>
<keyword evidence="10" id="KW-1185">Reference proteome</keyword>
<accession>A0ABD3QTU1</accession>
<evidence type="ECO:0000256" key="1">
    <source>
        <dbReference type="ARBA" id="ARBA00004229"/>
    </source>
</evidence>
<feature type="region of interest" description="Disordered" evidence="7">
    <location>
        <begin position="28"/>
        <end position="60"/>
    </location>
</feature>
<dbReference type="Gene3D" id="3.30.160.20">
    <property type="match status" value="1"/>
</dbReference>
<gene>
    <name evidence="9" type="ORF">ACHAWO_008853</name>
</gene>
<evidence type="ECO:0000256" key="7">
    <source>
        <dbReference type="SAM" id="MobiDB-lite"/>
    </source>
</evidence>
<evidence type="ECO:0000256" key="2">
    <source>
        <dbReference type="ARBA" id="ARBA00008945"/>
    </source>
</evidence>
<proteinExistence type="inferred from homology"/>
<dbReference type="FunFam" id="3.30.230.10:FF:000002">
    <property type="entry name" value="30S ribosomal protein S5"/>
    <property type="match status" value="1"/>
</dbReference>
<evidence type="ECO:0000256" key="3">
    <source>
        <dbReference type="ARBA" id="ARBA00022980"/>
    </source>
</evidence>
<organism evidence="9 10">
    <name type="scientific">Cyclotella atomus</name>
    <dbReference type="NCBI Taxonomy" id="382360"/>
    <lineage>
        <taxon>Eukaryota</taxon>
        <taxon>Sar</taxon>
        <taxon>Stramenopiles</taxon>
        <taxon>Ochrophyta</taxon>
        <taxon>Bacillariophyta</taxon>
        <taxon>Coscinodiscophyceae</taxon>
        <taxon>Thalassiosirophycidae</taxon>
        <taxon>Stephanodiscales</taxon>
        <taxon>Stephanodiscaceae</taxon>
        <taxon>Cyclotella</taxon>
    </lineage>
</organism>
<dbReference type="Pfam" id="PF03719">
    <property type="entry name" value="Ribosomal_S5_C"/>
    <property type="match status" value="1"/>
</dbReference>
<evidence type="ECO:0000313" key="10">
    <source>
        <dbReference type="Proteomes" id="UP001530400"/>
    </source>
</evidence>
<keyword evidence="4 5" id="KW-0687">Ribonucleoprotein</keyword>
<reference evidence="9 10" key="1">
    <citation type="submission" date="2024-10" db="EMBL/GenBank/DDBJ databases">
        <title>Updated reference genomes for cyclostephanoid diatoms.</title>
        <authorList>
            <person name="Roberts W.R."/>
            <person name="Alverson A.J."/>
        </authorList>
    </citation>
    <scope>NUCLEOTIDE SEQUENCE [LARGE SCALE GENOMIC DNA]</scope>
    <source>
        <strain evidence="9 10">AJA010-31</strain>
    </source>
</reference>
<dbReference type="SUPFAM" id="SSF54211">
    <property type="entry name" value="Ribosomal protein S5 domain 2-like"/>
    <property type="match status" value="1"/>
</dbReference>
<dbReference type="InterPro" id="IPR020568">
    <property type="entry name" value="Ribosomal_Su5_D2-typ_SF"/>
</dbReference>
<dbReference type="Gene3D" id="3.30.230.10">
    <property type="match status" value="1"/>
</dbReference>
<dbReference type="InterPro" id="IPR014721">
    <property type="entry name" value="Ribsml_uS5_D2-typ_fold_subgr"/>
</dbReference>
<dbReference type="PANTHER" id="PTHR48277">
    <property type="entry name" value="MITOCHONDRIAL RIBOSOMAL PROTEIN S5"/>
    <property type="match status" value="1"/>
</dbReference>
<protein>
    <recommendedName>
        <fullName evidence="8">S5 DRBM domain-containing protein</fullName>
    </recommendedName>
</protein>
<dbReference type="AlphaFoldDB" id="A0ABD3QTU1"/>
<dbReference type="GO" id="GO:1990904">
    <property type="term" value="C:ribonucleoprotein complex"/>
    <property type="evidence" value="ECO:0007669"/>
    <property type="project" value="UniProtKB-UniRule"/>
</dbReference>
<dbReference type="InterPro" id="IPR000851">
    <property type="entry name" value="Ribosomal_uS5"/>
</dbReference>
<comment type="similarity">
    <text evidence="2 6">Belongs to the universal ribosomal protein uS5 family.</text>
</comment>
<dbReference type="Proteomes" id="UP001530400">
    <property type="component" value="Unassembled WGS sequence"/>
</dbReference>
<dbReference type="GO" id="GO:0005840">
    <property type="term" value="C:ribosome"/>
    <property type="evidence" value="ECO:0007669"/>
    <property type="project" value="UniProtKB-KW"/>
</dbReference>
<dbReference type="InterPro" id="IPR013810">
    <property type="entry name" value="Ribosomal_uS5_N"/>
</dbReference>
<evidence type="ECO:0000259" key="8">
    <source>
        <dbReference type="PROSITE" id="PS50881"/>
    </source>
</evidence>
<dbReference type="PANTHER" id="PTHR48277:SF1">
    <property type="entry name" value="MITOCHONDRIAL RIBOSOMAL PROTEIN S5"/>
    <property type="match status" value="1"/>
</dbReference>
<dbReference type="EMBL" id="JALLPJ020000066">
    <property type="protein sequence ID" value="KAL3803603.1"/>
    <property type="molecule type" value="Genomic_DNA"/>
</dbReference>
<comment type="caution">
    <text evidence="9">The sequence shown here is derived from an EMBL/GenBank/DDBJ whole genome shotgun (WGS) entry which is preliminary data.</text>
</comment>